<gene>
    <name evidence="7" type="ORF">TRFO_25508</name>
</gene>
<feature type="domain" description="Myb-like" evidence="5">
    <location>
        <begin position="14"/>
        <end position="65"/>
    </location>
</feature>
<evidence type="ECO:0000313" key="8">
    <source>
        <dbReference type="Proteomes" id="UP000179807"/>
    </source>
</evidence>
<feature type="domain" description="HTH myb-type" evidence="6">
    <location>
        <begin position="70"/>
        <end position="120"/>
    </location>
</feature>
<dbReference type="GO" id="GO:0019185">
    <property type="term" value="C:snRNA-activating protein complex"/>
    <property type="evidence" value="ECO:0007669"/>
    <property type="project" value="TreeGrafter"/>
</dbReference>
<keyword evidence="3" id="KW-0804">Transcription</keyword>
<dbReference type="GO" id="GO:0042795">
    <property type="term" value="P:snRNA transcription by RNA polymerase II"/>
    <property type="evidence" value="ECO:0007669"/>
    <property type="project" value="TreeGrafter"/>
</dbReference>
<accession>A0A1J4K6G6</accession>
<dbReference type="GO" id="GO:0001006">
    <property type="term" value="F:RNA polymerase III type 3 promoter sequence-specific DNA binding"/>
    <property type="evidence" value="ECO:0007669"/>
    <property type="project" value="TreeGrafter"/>
</dbReference>
<evidence type="ECO:0000259" key="5">
    <source>
        <dbReference type="PROSITE" id="PS50090"/>
    </source>
</evidence>
<proteinExistence type="predicted"/>
<dbReference type="GO" id="GO:0000978">
    <property type="term" value="F:RNA polymerase II cis-regulatory region sequence-specific DNA binding"/>
    <property type="evidence" value="ECO:0007669"/>
    <property type="project" value="TreeGrafter"/>
</dbReference>
<evidence type="ECO:0000313" key="7">
    <source>
        <dbReference type="EMBL" id="OHT06480.1"/>
    </source>
</evidence>
<organism evidence="7 8">
    <name type="scientific">Tritrichomonas foetus</name>
    <dbReference type="NCBI Taxonomy" id="1144522"/>
    <lineage>
        <taxon>Eukaryota</taxon>
        <taxon>Metamonada</taxon>
        <taxon>Parabasalia</taxon>
        <taxon>Tritrichomonadida</taxon>
        <taxon>Tritrichomonadidae</taxon>
        <taxon>Tritrichomonas</taxon>
    </lineage>
</organism>
<evidence type="ECO:0000256" key="2">
    <source>
        <dbReference type="ARBA" id="ARBA00023125"/>
    </source>
</evidence>
<dbReference type="PROSITE" id="PS51294">
    <property type="entry name" value="HTH_MYB"/>
    <property type="match status" value="2"/>
</dbReference>
<dbReference type="InterPro" id="IPR009057">
    <property type="entry name" value="Homeodomain-like_sf"/>
</dbReference>
<dbReference type="EMBL" id="MLAK01000725">
    <property type="protein sequence ID" value="OHT06480.1"/>
    <property type="molecule type" value="Genomic_DNA"/>
</dbReference>
<dbReference type="OrthoDB" id="2143914at2759"/>
<dbReference type="InterPro" id="IPR017930">
    <property type="entry name" value="Myb_dom"/>
</dbReference>
<dbReference type="Gene3D" id="1.10.10.60">
    <property type="entry name" value="Homeodomain-like"/>
    <property type="match status" value="2"/>
</dbReference>
<dbReference type="PANTHER" id="PTHR46621:SF1">
    <property type="entry name" value="SNRNA-ACTIVATING PROTEIN COMPLEX SUBUNIT 4"/>
    <property type="match status" value="1"/>
</dbReference>
<feature type="domain" description="Myb-like" evidence="5">
    <location>
        <begin position="66"/>
        <end position="111"/>
    </location>
</feature>
<dbReference type="Pfam" id="PF13921">
    <property type="entry name" value="Myb_DNA-bind_6"/>
    <property type="match status" value="1"/>
</dbReference>
<feature type="domain" description="HTH myb-type" evidence="6">
    <location>
        <begin position="14"/>
        <end position="69"/>
    </location>
</feature>
<dbReference type="InterPro" id="IPR051575">
    <property type="entry name" value="Myb-like_DNA-bd"/>
</dbReference>
<reference evidence="7" key="1">
    <citation type="submission" date="2016-10" db="EMBL/GenBank/DDBJ databases">
        <authorList>
            <person name="Benchimol M."/>
            <person name="Almeida L.G."/>
            <person name="Vasconcelos A.T."/>
            <person name="Perreira-Neves A."/>
            <person name="Rosa I.A."/>
            <person name="Tasca T."/>
            <person name="Bogo M.R."/>
            <person name="de Souza W."/>
        </authorList>
    </citation>
    <scope>NUCLEOTIDE SEQUENCE [LARGE SCALE GENOMIC DNA]</scope>
    <source>
        <strain evidence="7">K</strain>
    </source>
</reference>
<keyword evidence="1" id="KW-0805">Transcription regulation</keyword>
<dbReference type="GeneID" id="94839109"/>
<dbReference type="GO" id="GO:0042796">
    <property type="term" value="P:snRNA transcription by RNA polymerase III"/>
    <property type="evidence" value="ECO:0007669"/>
    <property type="project" value="TreeGrafter"/>
</dbReference>
<protein>
    <recommendedName>
        <fullName evidence="9">Myb-like DNA-binding domain containing protein</fullName>
    </recommendedName>
</protein>
<evidence type="ECO:0000256" key="3">
    <source>
        <dbReference type="ARBA" id="ARBA00023163"/>
    </source>
</evidence>
<dbReference type="PROSITE" id="PS50090">
    <property type="entry name" value="MYB_LIKE"/>
    <property type="match status" value="2"/>
</dbReference>
<evidence type="ECO:0000259" key="6">
    <source>
        <dbReference type="PROSITE" id="PS51294"/>
    </source>
</evidence>
<evidence type="ECO:0008006" key="9">
    <source>
        <dbReference type="Google" id="ProtNLM"/>
    </source>
</evidence>
<dbReference type="AlphaFoldDB" id="A0A1J4K6G6"/>
<dbReference type="InterPro" id="IPR001005">
    <property type="entry name" value="SANT/Myb"/>
</dbReference>
<keyword evidence="2" id="KW-0238">DNA-binding</keyword>
<dbReference type="Proteomes" id="UP000179807">
    <property type="component" value="Unassembled WGS sequence"/>
</dbReference>
<dbReference type="PANTHER" id="PTHR46621">
    <property type="entry name" value="SNRNA-ACTIVATING PROTEIN COMPLEX SUBUNIT 4"/>
    <property type="match status" value="1"/>
</dbReference>
<keyword evidence="8" id="KW-1185">Reference proteome</keyword>
<keyword evidence="4" id="KW-0539">Nucleus</keyword>
<name>A0A1J4K6G6_9EUKA</name>
<sequence>MNAPNRAACEISEEFKIKRIKFSHKEDQHLVSLVAKFGTKNWIYISTQMPGRTPRQCRDRWNHYLAPQTNTTQWTSYEDQIIIEKVKEIGKQWAKIATFVPGRTGIAVRNRCCKLSRQKNADPFLKRILYEENKNKARIDIVDANDIDNSENNDTFNYDFSTHNNNNNFQQKHSSNNYLNDNINYILNEPSNDQQENNSLMKTSNEEKINPSKLPSCSSLLRLCSRAKDGTKLCPLYGNNSFVSMYDFDVTGFMSHPPLNLPVPSILLK</sequence>
<comment type="caution">
    <text evidence="7">The sequence shown here is derived from an EMBL/GenBank/DDBJ whole genome shotgun (WGS) entry which is preliminary data.</text>
</comment>
<evidence type="ECO:0000256" key="4">
    <source>
        <dbReference type="ARBA" id="ARBA00023242"/>
    </source>
</evidence>
<dbReference type="CDD" id="cd00167">
    <property type="entry name" value="SANT"/>
    <property type="match status" value="2"/>
</dbReference>
<evidence type="ECO:0000256" key="1">
    <source>
        <dbReference type="ARBA" id="ARBA00023015"/>
    </source>
</evidence>
<dbReference type="RefSeq" id="XP_068359616.1">
    <property type="nucleotide sequence ID" value="XM_068504405.1"/>
</dbReference>
<dbReference type="SMART" id="SM00717">
    <property type="entry name" value="SANT"/>
    <property type="match status" value="2"/>
</dbReference>
<dbReference type="VEuPathDB" id="TrichDB:TRFO_25508"/>
<dbReference type="SUPFAM" id="SSF46689">
    <property type="entry name" value="Homeodomain-like"/>
    <property type="match status" value="1"/>
</dbReference>